<accession>A0A6B9SY61</accession>
<sequence>MSSLIGKYVIISYNSMPNFMLDKAYRVAAEDVDSIEIEMGARHSKYWKSAILGIYDTKSDADLVIGMNADYLKLCAENREKEKDMRQTIQGFIKHFSLQSRH</sequence>
<organism evidence="1 2">
    <name type="scientific">Acinetobacter phage vB_AbaM_PhT2</name>
    <dbReference type="NCBI Taxonomy" id="2690230"/>
    <lineage>
        <taxon>Viruses</taxon>
        <taxon>Duplodnaviria</taxon>
        <taxon>Heunggongvirae</taxon>
        <taxon>Uroviricota</taxon>
        <taxon>Caudoviricetes</taxon>
        <taxon>Pantevenvirales</taxon>
        <taxon>Straboviridae</taxon>
        <taxon>Twarogvirinae</taxon>
        <taxon>Hadassahvirus</taxon>
        <taxon>Hadassahvirus pht2</taxon>
    </lineage>
</organism>
<gene>
    <name evidence="1" type="ORF">vBAbaMPhT2_216</name>
</gene>
<evidence type="ECO:0000313" key="1">
    <source>
        <dbReference type="EMBL" id="QHJ75819.1"/>
    </source>
</evidence>
<evidence type="ECO:0000313" key="2">
    <source>
        <dbReference type="Proteomes" id="UP000464274"/>
    </source>
</evidence>
<dbReference type="EMBL" id="MN864865">
    <property type="protein sequence ID" value="QHJ75819.1"/>
    <property type="molecule type" value="Genomic_DNA"/>
</dbReference>
<proteinExistence type="predicted"/>
<reference evidence="1 2" key="1">
    <citation type="submission" date="2019-12" db="EMBL/GenBank/DDBJ databases">
        <title>Developing bacteriophages as a method of controlling the opportunistic pathogen Acinetobacter baumannii in Thai hospitals.</title>
        <authorList>
            <person name="Styles K.M."/>
            <person name="Smith S.E."/>
            <person name="Thummeepak R."/>
            <person name="Leungtongkam U."/>
            <person name="Christie G.S."/>
            <person name="Millard A."/>
            <person name="Moat J."/>
            <person name="Dowson C.C."/>
            <person name="Wellington E.M."/>
            <person name="Sitthisak S."/>
            <person name="Sagona A.P."/>
        </authorList>
    </citation>
    <scope>NUCLEOTIDE SEQUENCE [LARGE SCALE GENOMIC DNA]</scope>
</reference>
<dbReference type="Proteomes" id="UP000464274">
    <property type="component" value="Segment"/>
</dbReference>
<protein>
    <submittedName>
        <fullName evidence="1">Uncharacterized protein</fullName>
    </submittedName>
</protein>
<keyword evidence="2" id="KW-1185">Reference proteome</keyword>
<name>A0A6B9SY61_9CAUD</name>